<dbReference type="OMA" id="QPIFPKK"/>
<dbReference type="InterPro" id="IPR016024">
    <property type="entry name" value="ARM-type_fold"/>
</dbReference>
<dbReference type="InterPro" id="IPR052824">
    <property type="entry name" value="m6A_RNA_Methylation_Regulator"/>
</dbReference>
<evidence type="ECO:0000256" key="1">
    <source>
        <dbReference type="SAM" id="Coils"/>
    </source>
</evidence>
<dbReference type="STRING" id="5888.A0E1M3"/>
<keyword evidence="1" id="KW-0175">Coiled coil</keyword>
<evidence type="ECO:0000313" key="3">
    <source>
        <dbReference type="EMBL" id="CAK89190.1"/>
    </source>
</evidence>
<accession>A0E1M3</accession>
<evidence type="ECO:0000313" key="4">
    <source>
        <dbReference type="Proteomes" id="UP000000600"/>
    </source>
</evidence>
<reference evidence="3 4" key="1">
    <citation type="journal article" date="2006" name="Nature">
        <title>Global trends of whole-genome duplications revealed by the ciliate Paramecium tetraurelia.</title>
        <authorList>
            <consortium name="Genoscope"/>
            <person name="Aury J.-M."/>
            <person name="Jaillon O."/>
            <person name="Duret L."/>
            <person name="Noel B."/>
            <person name="Jubin C."/>
            <person name="Porcel B.M."/>
            <person name="Segurens B."/>
            <person name="Daubin V."/>
            <person name="Anthouard V."/>
            <person name="Aiach N."/>
            <person name="Arnaiz O."/>
            <person name="Billaut A."/>
            <person name="Beisson J."/>
            <person name="Blanc I."/>
            <person name="Bouhouche K."/>
            <person name="Camara F."/>
            <person name="Duharcourt S."/>
            <person name="Guigo R."/>
            <person name="Gogendeau D."/>
            <person name="Katinka M."/>
            <person name="Keller A.-M."/>
            <person name="Kissmehl R."/>
            <person name="Klotz C."/>
            <person name="Koll F."/>
            <person name="Le Moue A."/>
            <person name="Lepere C."/>
            <person name="Malinsky S."/>
            <person name="Nowacki M."/>
            <person name="Nowak J.K."/>
            <person name="Plattner H."/>
            <person name="Poulain J."/>
            <person name="Ruiz F."/>
            <person name="Serrano V."/>
            <person name="Zagulski M."/>
            <person name="Dessen P."/>
            <person name="Betermier M."/>
            <person name="Weissenbach J."/>
            <person name="Scarpelli C."/>
            <person name="Schachter V."/>
            <person name="Sperling L."/>
            <person name="Meyer E."/>
            <person name="Cohen J."/>
            <person name="Wincker P."/>
        </authorList>
    </citation>
    <scope>NUCLEOTIDE SEQUENCE [LARGE SCALE GENOMIC DNA]</scope>
    <source>
        <strain evidence="3 4">Stock d4-2</strain>
    </source>
</reference>
<dbReference type="PANTHER" id="PTHR13585">
    <property type="entry name" value="CHASCON, ISOFORM D-RELATED"/>
    <property type="match status" value="1"/>
</dbReference>
<proteinExistence type="predicted"/>
<sequence>MQIKENLYNWLCSLKVLPQDGKKYADKVEISKASLIQLENGIAFGQLLKEIVKLRNRPSTPLAKLDTLKDNQQKSSILYNWKILCEEYQKVDIQIDQDTKALILGGDKEMMHQLLLEIYDKYYRGQQQSSVLQQSQMLDDSVLSLGGNTKFLANSKISQANQQVDLSKLDPKKDLNKTSNCLEFFIVALAKNLQLSIKQSASLFTNNNKYLAHILAKGVKGVFEPIVAFYKETYANGNQLIKLFNEDSTKKSLVFAFQALKPGLISKSFDVAYESVRLFTRLGSMIPVQLLREWFLEEQGGLHTALMGTRRHPELVSFHVEMIQQFARNNFVEVFTTGIRTVLPDTKDFINSVELIYIPLSQNQELVSTGILNDWVTQAIGIAENEFKNTIDTRISSLNFLSEVLGNTELDESLTNTIIALLKKGSRDKSQSLSLMCLNHLFRLLNHFSLQKSNFAPLIYKNLTLSLVENHDNQQIREYILNNFIHIFSTMEAVPINLVLENLIKQLQTSEGVTYILNTFDMHFFMFTSNLNIGIKNAIQLLDFLAKIFLNNLVYQSLSSEIIINILSKNVENQTMQEFILKFVKIALAMFFASEKKRQAKDPIGAQKRNQIVEIIRTIIQFQQQLLNEKIKPLIAHTNIQIKQFSKRNSKGMMAILELFGNAERILEQYEIEYREQQASKLQGPPEDDDQLVPFNSRSIGSIKLSKEEQYSLASLKTTKADPKVLEKLETLKKQFDDRTTSEAQKIEQMKEAQQKQKANLRKQLEKRSIEQGVSITKDRETNLVFKDGSKSVAQPNKHGLTEYEVWDLQLEEDRERYLVEQLFRKYHKIFKYVFFKYANSGNKIIKPKDFDELKDQSDTINEAELWAFLKDYELIFKVTREQVHALMRSIAIQLLKCKNELTNFNYEGFKHIITQYACILFTMRTKYIQPHTCIEMMIQRMKQVTAAKGQTTQLYDDPDNMFFDQKDVIKEFNKKLAEDPKYVLPEGYKTQKEEIIKFNYAFEIPDSNTIAYSILDDVVFKVCNCHLIEPITSKEFQLVCRPNMLGYVESKVKQNLEKDHYMEQKNKSMRKSASVSQSLSNVPIQPKRNLEIEPFRQYSLGIKLELAKIPFNQPKQRLLVEQVADVLEDMIFAVENNQKTITRKWNIVNKVQQDKLEEKKKEDEEAKLRDEKIQKNHEQAKAKLEKLKKERQQKQKEEEAKAAQKDSKKIRQEEKQKEQEAYLKQQKDKIAQKQKEEEQDRIKRELLEKKQRAEEIQKKKEEFKLFNQKKIEQYGEIFKAEQIKIKMAAEERKKMEIDHQKMHEALYKNIEKKGEQIKVKEKATSELIVKLFRNQIYQTIFTNNNFRLSYLYELLQLEYYKSIEMIDFKQIPLKLWMWFGDRFRIYPDIISQIEFIRVFNAITYRSNEIPASLDYVEFLEALFRISVKGYEFFNKLAKSIKEPKQQKQDNQELPQDQSPKSIKRTQQTKEFMLNRIKEVQSEQERRLEAAKKELEEKKKMDKEALILDNYQALNDIIGTDNVSGQNYNEQTLDAFITYLALPNDKTGIELRFRYLMEVEAKKKPNKLRKQEASKRLEEDVNQWKEIKTVEQNRQPIFPKKSTIKQSTNKPVEQQDPILPQNNEENQEQEQEQQQEQQDN</sequence>
<name>A0E1M3_PARTE</name>
<dbReference type="KEGG" id="ptm:GSPATT00022360001"/>
<dbReference type="HOGENOM" id="CLU_003311_0_0_1"/>
<feature type="region of interest" description="Disordered" evidence="2">
    <location>
        <begin position="1158"/>
        <end position="1177"/>
    </location>
</feature>
<dbReference type="eggNOG" id="ENOG502SHPD">
    <property type="taxonomic scope" value="Eukaryota"/>
</dbReference>
<evidence type="ECO:0000256" key="2">
    <source>
        <dbReference type="SAM" id="MobiDB-lite"/>
    </source>
</evidence>
<feature type="region of interest" description="Disordered" evidence="2">
    <location>
        <begin position="1185"/>
        <end position="1240"/>
    </location>
</feature>
<evidence type="ECO:0008006" key="5">
    <source>
        <dbReference type="Google" id="ProtNLM"/>
    </source>
</evidence>
<dbReference type="SUPFAM" id="SSF48371">
    <property type="entry name" value="ARM repeat"/>
    <property type="match status" value="1"/>
</dbReference>
<feature type="coiled-coil region" evidence="1">
    <location>
        <begin position="744"/>
        <end position="771"/>
    </location>
</feature>
<keyword evidence="4" id="KW-1185">Reference proteome</keyword>
<dbReference type="InParanoid" id="A0E1M3"/>
<organism evidence="3 4">
    <name type="scientific">Paramecium tetraurelia</name>
    <dbReference type="NCBI Taxonomy" id="5888"/>
    <lineage>
        <taxon>Eukaryota</taxon>
        <taxon>Sar</taxon>
        <taxon>Alveolata</taxon>
        <taxon>Ciliophora</taxon>
        <taxon>Intramacronucleata</taxon>
        <taxon>Oligohymenophorea</taxon>
        <taxon>Peniculida</taxon>
        <taxon>Parameciidae</taxon>
        <taxon>Paramecium</taxon>
    </lineage>
</organism>
<feature type="region of interest" description="Disordered" evidence="2">
    <location>
        <begin position="1564"/>
        <end position="1640"/>
    </location>
</feature>
<dbReference type="PANTHER" id="PTHR13585:SF29">
    <property type="entry name" value="CHROMOSOME UNDETERMINED SCAFFOLD_7, WHOLE GENOME SHOTGUN SEQUENCE"/>
    <property type="match status" value="1"/>
</dbReference>
<gene>
    <name evidence="3" type="ORF">GSPATT00022360001</name>
</gene>
<dbReference type="Proteomes" id="UP000000600">
    <property type="component" value="Unassembled WGS sequence"/>
</dbReference>
<dbReference type="EMBL" id="CT868653">
    <property type="protein sequence ID" value="CAK89190.1"/>
    <property type="molecule type" value="Genomic_DNA"/>
</dbReference>
<feature type="region of interest" description="Disordered" evidence="2">
    <location>
        <begin position="1444"/>
        <end position="1465"/>
    </location>
</feature>
<feature type="compositionally biased region" description="Basic and acidic residues" evidence="2">
    <location>
        <begin position="1564"/>
        <end position="1591"/>
    </location>
</feature>
<dbReference type="OrthoDB" id="312045at2759"/>
<protein>
    <recommendedName>
        <fullName evidence="5">CH-like domain-containing protein</fullName>
    </recommendedName>
</protein>
<dbReference type="GeneID" id="5042372"/>
<feature type="compositionally biased region" description="Acidic residues" evidence="2">
    <location>
        <begin position="1625"/>
        <end position="1640"/>
    </location>
</feature>
<dbReference type="RefSeq" id="XP_001456587.1">
    <property type="nucleotide sequence ID" value="XM_001456550.1"/>
</dbReference>
<feature type="compositionally biased region" description="Polar residues" evidence="2">
    <location>
        <begin position="1452"/>
        <end position="1465"/>
    </location>
</feature>